<accession>A0A1Z4MYY5</accession>
<sequence length="159" mass="17594">MKNIADFCFPVSWQKILSQSLSYSAIATASLVASVLIVSGKVNAQSPQPVNNDEVNNYAQAVLAMEPARQQAFDEIKKIIGGSEIPKIICNDSKTISALPKKAQDVAVNYCNRSQKIVEDNGLTIIRFNQITLNIQSDENLKRQIYNRLLTIQNSGKPR</sequence>
<dbReference type="AlphaFoldDB" id="A0A1Z4MYY5"/>
<dbReference type="Pfam" id="PF13767">
    <property type="entry name" value="DUF4168"/>
    <property type="match status" value="1"/>
</dbReference>
<dbReference type="InterPro" id="IPR025433">
    <property type="entry name" value="DUF4168"/>
</dbReference>
<evidence type="ECO:0000313" key="2">
    <source>
        <dbReference type="EMBL" id="BAY98670.1"/>
    </source>
</evidence>
<dbReference type="KEGG" id="ttq:NIES37_26220"/>
<protein>
    <recommendedName>
        <fullName evidence="1">DUF4168 domain-containing protein</fullName>
    </recommendedName>
</protein>
<feature type="domain" description="DUF4168" evidence="1">
    <location>
        <begin position="52"/>
        <end position="145"/>
    </location>
</feature>
<reference evidence="2 3" key="1">
    <citation type="submission" date="2017-06" db="EMBL/GenBank/DDBJ databases">
        <title>Genome sequencing of cyanobaciteial culture collection at National Institute for Environmental Studies (NIES).</title>
        <authorList>
            <person name="Hirose Y."/>
            <person name="Shimura Y."/>
            <person name="Fujisawa T."/>
            <person name="Nakamura Y."/>
            <person name="Kawachi M."/>
        </authorList>
    </citation>
    <scope>NUCLEOTIDE SEQUENCE [LARGE SCALE GENOMIC DNA]</scope>
    <source>
        <strain evidence="2 3">NIES-37</strain>
    </source>
</reference>
<evidence type="ECO:0000259" key="1">
    <source>
        <dbReference type="Pfam" id="PF13767"/>
    </source>
</evidence>
<proteinExistence type="predicted"/>
<dbReference type="RefSeq" id="WP_096576265.1">
    <property type="nucleotide sequence ID" value="NZ_CAWNJS010000001.1"/>
</dbReference>
<dbReference type="Proteomes" id="UP000218785">
    <property type="component" value="Chromosome"/>
</dbReference>
<organism evidence="2 3">
    <name type="scientific">Tolypothrix tenuis PCC 7101</name>
    <dbReference type="NCBI Taxonomy" id="231146"/>
    <lineage>
        <taxon>Bacteria</taxon>
        <taxon>Bacillati</taxon>
        <taxon>Cyanobacteriota</taxon>
        <taxon>Cyanophyceae</taxon>
        <taxon>Nostocales</taxon>
        <taxon>Tolypothrichaceae</taxon>
        <taxon>Tolypothrix</taxon>
    </lineage>
</organism>
<keyword evidence="3" id="KW-1185">Reference proteome</keyword>
<evidence type="ECO:0000313" key="3">
    <source>
        <dbReference type="Proteomes" id="UP000218785"/>
    </source>
</evidence>
<gene>
    <name evidence="2" type="ORF">NIES37_26220</name>
</gene>
<name>A0A1Z4MYY5_9CYAN</name>
<dbReference type="EMBL" id="AP018248">
    <property type="protein sequence ID" value="BAY98670.1"/>
    <property type="molecule type" value="Genomic_DNA"/>
</dbReference>